<evidence type="ECO:0000313" key="1">
    <source>
        <dbReference type="EMBL" id="MST95813.1"/>
    </source>
</evidence>
<proteinExistence type="predicted"/>
<gene>
    <name evidence="1" type="ORF">FYJ85_01985</name>
</gene>
<feature type="non-terminal residue" evidence="1">
    <location>
        <position position="1"/>
    </location>
</feature>
<sequence length="37" mass="4280">LNRFRKLLVRYEKTNASYEALLQLAASIIAFRKIGVI</sequence>
<organism evidence="1 2">
    <name type="scientific">Victivallis lenta</name>
    <dbReference type="NCBI Taxonomy" id="2606640"/>
    <lineage>
        <taxon>Bacteria</taxon>
        <taxon>Pseudomonadati</taxon>
        <taxon>Lentisphaerota</taxon>
        <taxon>Lentisphaeria</taxon>
        <taxon>Victivallales</taxon>
        <taxon>Victivallaceae</taxon>
        <taxon>Victivallis</taxon>
    </lineage>
</organism>
<evidence type="ECO:0000313" key="2">
    <source>
        <dbReference type="Proteomes" id="UP000435649"/>
    </source>
</evidence>
<comment type="caution">
    <text evidence="1">The sequence shown here is derived from an EMBL/GenBank/DDBJ whole genome shotgun (WGS) entry which is preliminary data.</text>
</comment>
<reference evidence="1 2" key="1">
    <citation type="submission" date="2019-08" db="EMBL/GenBank/DDBJ databases">
        <title>In-depth cultivation of the pig gut microbiome towards novel bacterial diversity and tailored functional studies.</title>
        <authorList>
            <person name="Wylensek D."/>
            <person name="Hitch T.C.A."/>
            <person name="Clavel T."/>
        </authorList>
    </citation>
    <scope>NUCLEOTIDE SEQUENCE [LARGE SCALE GENOMIC DNA]</scope>
    <source>
        <strain evidence="1 2">BBE-744-WT-12</strain>
    </source>
</reference>
<name>A0A844FY57_9BACT</name>
<dbReference type="AlphaFoldDB" id="A0A844FY57"/>
<keyword evidence="2" id="KW-1185">Reference proteome</keyword>
<dbReference type="Proteomes" id="UP000435649">
    <property type="component" value="Unassembled WGS sequence"/>
</dbReference>
<accession>A0A844FY57</accession>
<protein>
    <submittedName>
        <fullName evidence="1">IS5/IS1182 family transposase</fullName>
    </submittedName>
</protein>
<dbReference type="EMBL" id="VUNS01000002">
    <property type="protein sequence ID" value="MST95813.1"/>
    <property type="molecule type" value="Genomic_DNA"/>
</dbReference>